<dbReference type="EMBL" id="OUNR01000018">
    <property type="protein sequence ID" value="SPP66039.1"/>
    <property type="molecule type" value="Genomic_DNA"/>
</dbReference>
<organism evidence="2 3">
    <name type="scientific">Nitrospira lenta</name>
    <dbReference type="NCBI Taxonomy" id="1436998"/>
    <lineage>
        <taxon>Bacteria</taxon>
        <taxon>Pseudomonadati</taxon>
        <taxon>Nitrospirota</taxon>
        <taxon>Nitrospiria</taxon>
        <taxon>Nitrospirales</taxon>
        <taxon>Nitrospiraceae</taxon>
        <taxon>Nitrospira</taxon>
    </lineage>
</organism>
<keyword evidence="3" id="KW-1185">Reference proteome</keyword>
<reference evidence="3" key="1">
    <citation type="submission" date="2018-04" db="EMBL/GenBank/DDBJ databases">
        <authorList>
            <person name="Lucker S."/>
            <person name="Sakoula D."/>
        </authorList>
    </citation>
    <scope>NUCLEOTIDE SEQUENCE [LARGE SCALE GENOMIC DNA]</scope>
</reference>
<sequence>MLRVWIMVWMLAIPLFHVHPEADHHHGAANHIHGGTVHTVFSPDLDDEFSHHQGEAAAAEQPPANESILFEHPSHASDNGEVGFSFISDSTDRTLPKPLTTSALLVEPPAPTPLIANPSVVHPIPVTLPHTLLTHDIPSRAPPSVPV</sequence>
<dbReference type="AlphaFoldDB" id="A0A330LAB1"/>
<name>A0A330LAB1_9BACT</name>
<feature type="region of interest" description="Disordered" evidence="1">
    <location>
        <begin position="43"/>
        <end position="62"/>
    </location>
</feature>
<protein>
    <submittedName>
        <fullName evidence="2">Uncharacterized protein</fullName>
    </submittedName>
</protein>
<dbReference type="Proteomes" id="UP000248168">
    <property type="component" value="Unassembled WGS sequence"/>
</dbReference>
<evidence type="ECO:0000313" key="3">
    <source>
        <dbReference type="Proteomes" id="UP000248168"/>
    </source>
</evidence>
<proteinExistence type="predicted"/>
<accession>A0A330LAB1</accession>
<evidence type="ECO:0000313" key="2">
    <source>
        <dbReference type="EMBL" id="SPP66039.1"/>
    </source>
</evidence>
<evidence type="ECO:0000256" key="1">
    <source>
        <dbReference type="SAM" id="MobiDB-lite"/>
    </source>
</evidence>
<gene>
    <name evidence="2" type="ORF">NITLEN_50079</name>
</gene>
<dbReference type="InParanoid" id="A0A330LAB1"/>